<keyword evidence="4 7" id="KW-0812">Transmembrane</keyword>
<feature type="transmembrane region" description="Helical" evidence="7">
    <location>
        <begin position="234"/>
        <end position="251"/>
    </location>
</feature>
<dbReference type="InterPro" id="IPR011701">
    <property type="entry name" value="MFS"/>
</dbReference>
<dbReference type="PANTHER" id="PTHR42718">
    <property type="entry name" value="MAJOR FACILITATOR SUPERFAMILY MULTIDRUG TRANSPORTER MFSC"/>
    <property type="match status" value="1"/>
</dbReference>
<feature type="transmembrane region" description="Helical" evidence="7">
    <location>
        <begin position="336"/>
        <end position="354"/>
    </location>
</feature>
<reference evidence="11 14" key="3">
    <citation type="submission" date="2021-01" db="EMBL/GenBank/DDBJ databases">
        <title>FDA dAtabase for Regulatory Grade micrObial Sequences (FDA-ARGOS): Supporting development and validation of Infectious Disease Dx tests.</title>
        <authorList>
            <person name="Sproer C."/>
            <person name="Gronow S."/>
            <person name="Severitt S."/>
            <person name="Schroder I."/>
            <person name="Tallon L."/>
            <person name="Sadzewicz L."/>
            <person name="Zhao X."/>
            <person name="Boylan J."/>
            <person name="Ott S."/>
            <person name="Bowen H."/>
            <person name="Vavikolanu K."/>
            <person name="Mehta A."/>
            <person name="Aluvathingal J."/>
            <person name="Nadendla S."/>
            <person name="Lowell S."/>
            <person name="Myers T."/>
            <person name="Yan Y."/>
            <person name="Sichtig H."/>
        </authorList>
    </citation>
    <scope>NUCLEOTIDE SEQUENCE [LARGE SCALE GENOMIC DNA]</scope>
    <source>
        <strain evidence="11 14">FDAARGOS_1115</strain>
    </source>
</reference>
<keyword evidence="2" id="KW-0813">Transport</keyword>
<evidence type="ECO:0000313" key="11">
    <source>
        <dbReference type="EMBL" id="QQU76620.1"/>
    </source>
</evidence>
<feature type="domain" description="Major facilitator superfamily (MFS) profile" evidence="8">
    <location>
        <begin position="21"/>
        <end position="453"/>
    </location>
</feature>
<keyword evidence="14" id="KW-1185">Reference proteome</keyword>
<gene>
    <name evidence="9" type="ORF">A9D01_05825</name>
    <name evidence="10" type="ORF">Cst04h_14150</name>
    <name evidence="11" type="ORF">I6I72_11140</name>
</gene>
<evidence type="ECO:0000313" key="12">
    <source>
        <dbReference type="Proteomes" id="UP000231994"/>
    </source>
</evidence>
<sequence>MSKATNAKPSGVVKRGVDAALNPKAAVPVLLFCFVFSLVVDNGFKTMTMPIAQGLGIDDNTASLQASLAGVIIGIGAVVYAALADSVSIRKLMITGVLFVAVGSVIGFVGSGSWPIVLAARLIQTTGLAAAETLYVIYVTKHLSEADQKTYLGFSTAAFQAGLLIGALTSGFISTYISWTAMFLVPLILVLCIPAIHKMVPEDEAVEANLDALGLFLVGLFATALTMFMQAFNWMWFILAVVAVIGFTLHIRSAKAPVVRPEFFTDGRYVWAITLVFFIYSTQLGYIFLLPFAANELHGMSIDRASLLMIPGYVCAILVGVFSGKIGKVLNSRQTIYTALVMIVGSLAVAALFVQVHVAVLAVTIVTFASGFALMYAPLVNTALQNIPAAKSGIAIGFYNLTINIAIPLGIAYTAKLIDVSDGFNLALGVLTAVGACGAVLYVVADRVMARKEAREARSASRADSVDASETLA</sequence>
<keyword evidence="6 7" id="KW-0472">Membrane</keyword>
<feature type="transmembrane region" description="Helical" evidence="7">
    <location>
        <begin position="176"/>
        <end position="196"/>
    </location>
</feature>
<dbReference type="Gene3D" id="1.20.1250.20">
    <property type="entry name" value="MFS general substrate transporter like domains"/>
    <property type="match status" value="2"/>
</dbReference>
<reference evidence="10 13" key="2">
    <citation type="submission" date="2019-06" db="EMBL/GenBank/DDBJ databases">
        <title>Draft genome sequence of Corynebacterium striatum NBRC 15291.</title>
        <authorList>
            <person name="Miura T."/>
            <person name="Furukawa M."/>
            <person name="Shimamura M."/>
            <person name="Ohyama Y."/>
            <person name="Yamazoe A."/>
            <person name="Kawasaki H."/>
        </authorList>
    </citation>
    <scope>NUCLEOTIDE SEQUENCE [LARGE SCALE GENOMIC DNA]</scope>
    <source>
        <strain evidence="10 13">NBRC 15291</strain>
    </source>
</reference>
<evidence type="ECO:0000259" key="8">
    <source>
        <dbReference type="PROSITE" id="PS50850"/>
    </source>
</evidence>
<feature type="transmembrane region" description="Helical" evidence="7">
    <location>
        <begin position="360"/>
        <end position="380"/>
    </location>
</feature>
<dbReference type="EMBL" id="CP024932">
    <property type="protein sequence ID" value="ATZ08359.1"/>
    <property type="molecule type" value="Genomic_DNA"/>
</dbReference>
<feature type="transmembrane region" description="Helical" evidence="7">
    <location>
        <begin position="305"/>
        <end position="324"/>
    </location>
</feature>
<evidence type="ECO:0000313" key="10">
    <source>
        <dbReference type="EMBL" id="GEA43245.1"/>
    </source>
</evidence>
<name>A0AAQ1TWS9_CORST</name>
<dbReference type="EMBL" id="CP068158">
    <property type="protein sequence ID" value="QQU76620.1"/>
    <property type="molecule type" value="Genomic_DNA"/>
</dbReference>
<dbReference type="InterPro" id="IPR020846">
    <property type="entry name" value="MFS_dom"/>
</dbReference>
<evidence type="ECO:0000313" key="13">
    <source>
        <dbReference type="Proteomes" id="UP000315234"/>
    </source>
</evidence>
<keyword evidence="3" id="KW-1003">Cell membrane</keyword>
<evidence type="ECO:0000256" key="1">
    <source>
        <dbReference type="ARBA" id="ARBA00004651"/>
    </source>
</evidence>
<dbReference type="PROSITE" id="PS50850">
    <property type="entry name" value="MFS"/>
    <property type="match status" value="1"/>
</dbReference>
<dbReference type="SUPFAM" id="SSF103473">
    <property type="entry name" value="MFS general substrate transporter"/>
    <property type="match status" value="1"/>
</dbReference>
<protein>
    <submittedName>
        <fullName evidence="9 10">MFS transporter</fullName>
    </submittedName>
</protein>
<dbReference type="InterPro" id="IPR036259">
    <property type="entry name" value="MFS_trans_sf"/>
</dbReference>
<feature type="transmembrane region" description="Helical" evidence="7">
    <location>
        <begin position="116"/>
        <end position="139"/>
    </location>
</feature>
<organism evidence="10 13">
    <name type="scientific">Corynebacterium striatum</name>
    <dbReference type="NCBI Taxonomy" id="43770"/>
    <lineage>
        <taxon>Bacteria</taxon>
        <taxon>Bacillati</taxon>
        <taxon>Actinomycetota</taxon>
        <taxon>Actinomycetes</taxon>
        <taxon>Mycobacteriales</taxon>
        <taxon>Corynebacteriaceae</taxon>
        <taxon>Corynebacterium</taxon>
    </lineage>
</organism>
<feature type="transmembrane region" description="Helical" evidence="7">
    <location>
        <begin position="208"/>
        <end position="228"/>
    </location>
</feature>
<dbReference type="GeneID" id="72412550"/>
<dbReference type="Proteomes" id="UP000595757">
    <property type="component" value="Chromosome"/>
</dbReference>
<feature type="transmembrane region" description="Helical" evidence="7">
    <location>
        <begin position="151"/>
        <end position="170"/>
    </location>
</feature>
<keyword evidence="5 7" id="KW-1133">Transmembrane helix</keyword>
<evidence type="ECO:0000313" key="9">
    <source>
        <dbReference type="EMBL" id="ATZ08359.1"/>
    </source>
</evidence>
<feature type="transmembrane region" description="Helical" evidence="7">
    <location>
        <begin position="64"/>
        <end position="83"/>
    </location>
</feature>
<feature type="transmembrane region" description="Helical" evidence="7">
    <location>
        <begin position="92"/>
        <end position="110"/>
    </location>
</feature>
<dbReference type="EMBL" id="BJLD01000002">
    <property type="protein sequence ID" value="GEA43245.1"/>
    <property type="molecule type" value="Genomic_DNA"/>
</dbReference>
<feature type="transmembrane region" description="Helical" evidence="7">
    <location>
        <begin position="392"/>
        <end position="414"/>
    </location>
</feature>
<evidence type="ECO:0000256" key="2">
    <source>
        <dbReference type="ARBA" id="ARBA00022448"/>
    </source>
</evidence>
<evidence type="ECO:0000313" key="14">
    <source>
        <dbReference type="Proteomes" id="UP000595757"/>
    </source>
</evidence>
<dbReference type="GO" id="GO:0022857">
    <property type="term" value="F:transmembrane transporter activity"/>
    <property type="evidence" value="ECO:0007669"/>
    <property type="project" value="InterPro"/>
</dbReference>
<evidence type="ECO:0000256" key="7">
    <source>
        <dbReference type="SAM" id="Phobius"/>
    </source>
</evidence>
<dbReference type="AlphaFoldDB" id="A0AAQ1TWS9"/>
<evidence type="ECO:0000256" key="3">
    <source>
        <dbReference type="ARBA" id="ARBA00022475"/>
    </source>
</evidence>
<dbReference type="GO" id="GO:0005886">
    <property type="term" value="C:plasma membrane"/>
    <property type="evidence" value="ECO:0007669"/>
    <property type="project" value="UniProtKB-SubCell"/>
</dbReference>
<feature type="transmembrane region" description="Helical" evidence="7">
    <location>
        <begin position="271"/>
        <end position="293"/>
    </location>
</feature>
<comment type="subcellular location">
    <subcellularLocation>
        <location evidence="1">Cell membrane</location>
        <topology evidence="1">Multi-pass membrane protein</topology>
    </subcellularLocation>
</comment>
<dbReference type="Pfam" id="PF07690">
    <property type="entry name" value="MFS_1"/>
    <property type="match status" value="1"/>
</dbReference>
<dbReference type="RefSeq" id="WP_005528510.1">
    <property type="nucleotide sequence ID" value="NZ_BJLD01000002.1"/>
</dbReference>
<feature type="transmembrane region" description="Helical" evidence="7">
    <location>
        <begin position="426"/>
        <end position="445"/>
    </location>
</feature>
<evidence type="ECO:0000256" key="5">
    <source>
        <dbReference type="ARBA" id="ARBA00022989"/>
    </source>
</evidence>
<accession>A0AAQ1TWS9</accession>
<dbReference type="PANTHER" id="PTHR42718:SF46">
    <property type="entry name" value="BLR6921 PROTEIN"/>
    <property type="match status" value="1"/>
</dbReference>
<proteinExistence type="predicted"/>
<feature type="transmembrane region" description="Helical" evidence="7">
    <location>
        <begin position="25"/>
        <end position="44"/>
    </location>
</feature>
<dbReference type="Proteomes" id="UP000231994">
    <property type="component" value="Chromosome"/>
</dbReference>
<reference evidence="9 12" key="1">
    <citation type="submission" date="2017-11" db="EMBL/GenBank/DDBJ databases">
        <title>Whole genome sequencing of cultured pathogen.</title>
        <authorList>
            <person name="Hoffmann M."/>
            <person name="Sanchez M."/>
            <person name="Timme R."/>
            <person name="Nudel K."/>
            <person name="Bry L."/>
        </authorList>
    </citation>
    <scope>NUCLEOTIDE SEQUENCE [LARGE SCALE GENOMIC DNA]</scope>
    <source>
        <strain evidence="9 12">216</strain>
    </source>
</reference>
<dbReference type="Proteomes" id="UP000315234">
    <property type="component" value="Unassembled WGS sequence"/>
</dbReference>
<evidence type="ECO:0000256" key="6">
    <source>
        <dbReference type="ARBA" id="ARBA00023136"/>
    </source>
</evidence>
<dbReference type="PRINTS" id="PR01036">
    <property type="entry name" value="TCRTETB"/>
</dbReference>
<evidence type="ECO:0000256" key="4">
    <source>
        <dbReference type="ARBA" id="ARBA00022692"/>
    </source>
</evidence>